<reference evidence="2 3" key="1">
    <citation type="journal article" date="2014" name="Microbiology">
        <title>Unravelling the complete genome sequence of Advenella mimigardefordensis strain DPN7T and novel insights in the catabolism of the xenobiotic polythioester precursor 3,3'-dithiodipropionate.</title>
        <authorList>
            <person name="Wubbeler J.H."/>
            <person name="Hiessl S."/>
            <person name="Schuldes J."/>
            <person name="Thurmer A."/>
            <person name="Daniel R."/>
            <person name="Steinbuchel A."/>
        </authorList>
    </citation>
    <scope>NUCLEOTIDE SEQUENCE [LARGE SCALE GENOMIC DNA]</scope>
    <source>
        <strain evidence="3">DSM 17166 / LMG 22922 / DPN7</strain>
    </source>
</reference>
<evidence type="ECO:0000259" key="1">
    <source>
        <dbReference type="Pfam" id="PF15919"/>
    </source>
</evidence>
<sequence>MLIYPVILTPDDNGTLLVGFPDIPEANSVGDDEQEALLNAEDALEAAFEIYFDEKRPIPMPSKLKKGQQSVTLPALVTAKVLLMNEMLEQKVRKAELARRLDVRMPQVDRLLDLQHSTKLEFIESAYRELGKRISISML</sequence>
<organism evidence="2 3">
    <name type="scientific">Advenella mimigardefordensis (strain DSM 17166 / LMG 22922 / DPN7)</name>
    <dbReference type="NCBI Taxonomy" id="1247726"/>
    <lineage>
        <taxon>Bacteria</taxon>
        <taxon>Pseudomonadati</taxon>
        <taxon>Pseudomonadota</taxon>
        <taxon>Betaproteobacteria</taxon>
        <taxon>Burkholderiales</taxon>
        <taxon>Alcaligenaceae</taxon>
    </lineage>
</organism>
<accession>W0PD83</accession>
<dbReference type="RefSeq" id="WP_025373482.1">
    <property type="nucleotide sequence ID" value="NZ_CP003915.1"/>
</dbReference>
<dbReference type="EMBL" id="CP003915">
    <property type="protein sequence ID" value="AHG64834.1"/>
    <property type="molecule type" value="Genomic_DNA"/>
</dbReference>
<dbReference type="Gene3D" id="3.30.160.250">
    <property type="match status" value="1"/>
</dbReference>
<gene>
    <name evidence="2" type="ORF">MIM_c27650</name>
</gene>
<protein>
    <submittedName>
        <fullName evidence="2">Toxin-antitoxin system, HicB family</fullName>
    </submittedName>
</protein>
<dbReference type="OrthoDB" id="5772151at2"/>
<dbReference type="HOGENOM" id="CLU_140890_1_1_4"/>
<dbReference type="AlphaFoldDB" id="W0PD83"/>
<name>W0PD83_ADVMD</name>
<dbReference type="PATRIC" id="fig|1247726.3.peg.3038"/>
<dbReference type="STRING" id="1247726.MIM_c27650"/>
<keyword evidence="3" id="KW-1185">Reference proteome</keyword>
<dbReference type="SUPFAM" id="SSF143100">
    <property type="entry name" value="TTHA1013/TTHA0281-like"/>
    <property type="match status" value="1"/>
</dbReference>
<dbReference type="Proteomes" id="UP000019095">
    <property type="component" value="Chromosome"/>
</dbReference>
<proteinExistence type="predicted"/>
<feature type="domain" description="HicB-like antitoxin of toxin-antitoxin system" evidence="1">
    <location>
        <begin position="4"/>
        <end position="123"/>
    </location>
</feature>
<dbReference type="InterPro" id="IPR031807">
    <property type="entry name" value="HicB-like"/>
</dbReference>
<dbReference type="InterPro" id="IPR035069">
    <property type="entry name" value="TTHA1013/TTHA0281-like"/>
</dbReference>
<dbReference type="eggNOG" id="COG1598">
    <property type="taxonomic scope" value="Bacteria"/>
</dbReference>
<dbReference type="Pfam" id="PF15919">
    <property type="entry name" value="HicB_lk_antitox"/>
    <property type="match status" value="1"/>
</dbReference>
<evidence type="ECO:0000313" key="2">
    <source>
        <dbReference type="EMBL" id="AHG64834.1"/>
    </source>
</evidence>
<evidence type="ECO:0000313" key="3">
    <source>
        <dbReference type="Proteomes" id="UP000019095"/>
    </source>
</evidence>
<dbReference type="KEGG" id="amim:MIM_c27650"/>